<evidence type="ECO:0000256" key="1">
    <source>
        <dbReference type="SAM" id="SignalP"/>
    </source>
</evidence>
<reference evidence="2" key="1">
    <citation type="submission" date="2020-10" db="EMBL/GenBank/DDBJ databases">
        <authorList>
            <person name="Kusch S."/>
        </authorList>
    </citation>
    <scope>NUCLEOTIDE SEQUENCE</scope>
    <source>
        <strain evidence="2">SwB9</strain>
    </source>
</reference>
<organism evidence="2 3">
    <name type="scientific">Sclerotinia trifoliorum</name>
    <dbReference type="NCBI Taxonomy" id="28548"/>
    <lineage>
        <taxon>Eukaryota</taxon>
        <taxon>Fungi</taxon>
        <taxon>Dikarya</taxon>
        <taxon>Ascomycota</taxon>
        <taxon>Pezizomycotina</taxon>
        <taxon>Leotiomycetes</taxon>
        <taxon>Helotiales</taxon>
        <taxon>Sclerotiniaceae</taxon>
        <taxon>Sclerotinia</taxon>
    </lineage>
</organism>
<dbReference type="EMBL" id="CAJHIA010000009">
    <property type="protein sequence ID" value="CAD6443123.1"/>
    <property type="molecule type" value="Genomic_DNA"/>
</dbReference>
<accession>A0A8H2VRX9</accession>
<evidence type="ECO:0000313" key="3">
    <source>
        <dbReference type="Proteomes" id="UP000624404"/>
    </source>
</evidence>
<sequence>MRVLIVLSALTGLSQATAVVPRQSISPSEVILTSTSVSTVTNTIITAYPVITTATTCSVGTTIPIETGCTPGAVFSLPGGNYYSQACSVSLSGGTIIRAYVEPAGQAAKSVCASFCNVLNNLKTAASSCNGIVYTTIGALNQCFLKNGPVTAVSAEASVFAVQQFTENPCIATITASTTDTSYQTVTSTYEIVYTSTITPSAAATTSIVTPSAAATTSSFEIPSAATSINVNKD</sequence>
<name>A0A8H2VRX9_9HELO</name>
<keyword evidence="1" id="KW-0732">Signal</keyword>
<proteinExistence type="predicted"/>
<gene>
    <name evidence="2" type="ORF">SCLTRI_LOCUS2915</name>
</gene>
<feature type="chain" id="PRO_5034636417" evidence="1">
    <location>
        <begin position="17"/>
        <end position="234"/>
    </location>
</feature>
<dbReference type="AlphaFoldDB" id="A0A8H2VRX9"/>
<evidence type="ECO:0000313" key="2">
    <source>
        <dbReference type="EMBL" id="CAD6443123.1"/>
    </source>
</evidence>
<protein>
    <submittedName>
        <fullName evidence="2">D3a6b985-da10-43e2-9ce4-6a6bfccb26ee</fullName>
    </submittedName>
</protein>
<comment type="caution">
    <text evidence="2">The sequence shown here is derived from an EMBL/GenBank/DDBJ whole genome shotgun (WGS) entry which is preliminary data.</text>
</comment>
<dbReference type="OrthoDB" id="3923593at2759"/>
<dbReference type="Proteomes" id="UP000624404">
    <property type="component" value="Unassembled WGS sequence"/>
</dbReference>
<feature type="signal peptide" evidence="1">
    <location>
        <begin position="1"/>
        <end position="16"/>
    </location>
</feature>
<keyword evidence="3" id="KW-1185">Reference proteome</keyword>